<protein>
    <submittedName>
        <fullName evidence="3">TolC family protein</fullName>
    </submittedName>
</protein>
<dbReference type="PANTHER" id="PTHR30203:SF24">
    <property type="entry name" value="BLR4935 PROTEIN"/>
    <property type="match status" value="1"/>
</dbReference>
<dbReference type="GO" id="GO:0015562">
    <property type="term" value="F:efflux transmembrane transporter activity"/>
    <property type="evidence" value="ECO:0007669"/>
    <property type="project" value="InterPro"/>
</dbReference>
<dbReference type="EMBL" id="JAEQNE010000002">
    <property type="protein sequence ID" value="MBL0391200.1"/>
    <property type="molecule type" value="Genomic_DNA"/>
</dbReference>
<name>A0A937CS02_9BURK</name>
<accession>A0A937CS02</accession>
<dbReference type="PANTHER" id="PTHR30203">
    <property type="entry name" value="OUTER MEMBRANE CATION EFFLUX PROTEIN"/>
    <property type="match status" value="1"/>
</dbReference>
<evidence type="ECO:0000313" key="3">
    <source>
        <dbReference type="EMBL" id="MBL0391200.1"/>
    </source>
</evidence>
<evidence type="ECO:0000313" key="4">
    <source>
        <dbReference type="Proteomes" id="UP000599109"/>
    </source>
</evidence>
<comment type="similarity">
    <text evidence="1">Belongs to the outer membrane factor (OMF) (TC 1.B.17) family.</text>
</comment>
<dbReference type="Gene3D" id="1.20.1600.10">
    <property type="entry name" value="Outer membrane efflux proteins (OEP)"/>
    <property type="match status" value="1"/>
</dbReference>
<dbReference type="SUPFAM" id="SSF56954">
    <property type="entry name" value="Outer membrane efflux proteins (OEP)"/>
    <property type="match status" value="1"/>
</dbReference>
<gene>
    <name evidence="3" type="ORF">JJ685_08625</name>
</gene>
<feature type="chain" id="PRO_5037416021" evidence="2">
    <location>
        <begin position="30"/>
        <end position="429"/>
    </location>
</feature>
<feature type="signal peptide" evidence="2">
    <location>
        <begin position="1"/>
        <end position="29"/>
    </location>
</feature>
<dbReference type="AlphaFoldDB" id="A0A937CS02"/>
<dbReference type="InterPro" id="IPR003423">
    <property type="entry name" value="OMP_efflux"/>
</dbReference>
<dbReference type="Pfam" id="PF02321">
    <property type="entry name" value="OEP"/>
    <property type="match status" value="2"/>
</dbReference>
<dbReference type="Proteomes" id="UP000599109">
    <property type="component" value="Unassembled WGS sequence"/>
</dbReference>
<reference evidence="3 4" key="1">
    <citation type="journal article" date="2017" name="Int. J. Syst. Evol. Microbiol.">
        <title>Ramlibacter monticola sp. nov., isolated from forest soil.</title>
        <authorList>
            <person name="Chaudhary D.K."/>
            <person name="Kim J."/>
        </authorList>
    </citation>
    <scope>NUCLEOTIDE SEQUENCE [LARGE SCALE GENOMIC DNA]</scope>
    <source>
        <strain evidence="3 4">KACC 19175</strain>
    </source>
</reference>
<sequence length="429" mass="46632">MSPLSRRIRLGTRVLLLPLAIAAAFGTSAQVAPLGSDLPSLLEYARSHNPELAAMQREADAAAQRIQPAGALPDPVLRVELENINNFENGGNFSLLPSKVGETKYTLMQQLPFSGKRELRRAAASADANQAQARAAATWAEQAMKLRTAFAQYYLASHSERITRDLLDLVVRLEQVAQTRYAGGLAPQQDAIRAQLAQTAMRAELIGLSKEKRQLQARMNALLGRAPGSTLADPVALPPVPAEGALNQSVLLERARANNLNVRTETARLQAAQANRDLTVRNRYPDFNVGLSPTQMGSRITTWGIMVELNIPLQQDTRRSQESEAAAMVEAARSRAEAAAIQAAADVEEQLSALEAARRNESLIGTRRLPQSQLVLQSAIAAYETGKVDFATLMDAQRETGTARLDLLKAQVEAQLRIAEIERTLGEPL</sequence>
<evidence type="ECO:0000256" key="2">
    <source>
        <dbReference type="SAM" id="SignalP"/>
    </source>
</evidence>
<organism evidence="3 4">
    <name type="scientific">Ramlibacter monticola</name>
    <dbReference type="NCBI Taxonomy" id="1926872"/>
    <lineage>
        <taxon>Bacteria</taxon>
        <taxon>Pseudomonadati</taxon>
        <taxon>Pseudomonadota</taxon>
        <taxon>Betaproteobacteria</taxon>
        <taxon>Burkholderiales</taxon>
        <taxon>Comamonadaceae</taxon>
        <taxon>Ramlibacter</taxon>
    </lineage>
</organism>
<dbReference type="RefSeq" id="WP_201673849.1">
    <property type="nucleotide sequence ID" value="NZ_JAEQNE010000002.1"/>
</dbReference>
<comment type="caution">
    <text evidence="3">The sequence shown here is derived from an EMBL/GenBank/DDBJ whole genome shotgun (WGS) entry which is preliminary data.</text>
</comment>
<evidence type="ECO:0000256" key="1">
    <source>
        <dbReference type="ARBA" id="ARBA00007613"/>
    </source>
</evidence>
<proteinExistence type="inferred from homology"/>
<dbReference type="InterPro" id="IPR010131">
    <property type="entry name" value="MdtP/NodT-like"/>
</dbReference>
<keyword evidence="2" id="KW-0732">Signal</keyword>
<keyword evidence="4" id="KW-1185">Reference proteome</keyword>